<protein>
    <recommendedName>
        <fullName evidence="3">Cupin 2 conserved barrel domain-containing protein</fullName>
    </recommendedName>
</protein>
<comment type="caution">
    <text evidence="1">The sequence shown here is derived from an EMBL/GenBank/DDBJ whole genome shotgun (WGS) entry which is preliminary data.</text>
</comment>
<reference evidence="1 2" key="1">
    <citation type="submission" date="2018-11" db="EMBL/GenBank/DDBJ databases">
        <title>Sequencing the genomes of 1000 actinobacteria strains.</title>
        <authorList>
            <person name="Klenk H.-P."/>
        </authorList>
    </citation>
    <scope>NUCLEOTIDE SEQUENCE [LARGE SCALE GENOMIC DNA]</scope>
    <source>
        <strain evidence="1 2">DSM 44348</strain>
    </source>
</reference>
<dbReference type="Proteomes" id="UP000274843">
    <property type="component" value="Unassembled WGS sequence"/>
</dbReference>
<dbReference type="SUPFAM" id="SSF51182">
    <property type="entry name" value="RmlC-like cupins"/>
    <property type="match status" value="1"/>
</dbReference>
<accession>A0A3N2GYE6</accession>
<dbReference type="GeneID" id="301845414"/>
<dbReference type="EMBL" id="RKHY01000001">
    <property type="protein sequence ID" value="ROS41704.1"/>
    <property type="molecule type" value="Genomic_DNA"/>
</dbReference>
<evidence type="ECO:0008006" key="3">
    <source>
        <dbReference type="Google" id="ProtNLM"/>
    </source>
</evidence>
<dbReference type="InterPro" id="IPR011051">
    <property type="entry name" value="RmlC_Cupin_sf"/>
</dbReference>
<evidence type="ECO:0000313" key="1">
    <source>
        <dbReference type="EMBL" id="ROS41704.1"/>
    </source>
</evidence>
<keyword evidence="2" id="KW-1185">Reference proteome</keyword>
<dbReference type="RefSeq" id="WP_123684681.1">
    <property type="nucleotide sequence ID" value="NZ_CBDRBM010000019.1"/>
</dbReference>
<gene>
    <name evidence="1" type="ORF">EDD35_4074</name>
</gene>
<dbReference type="AlphaFoldDB" id="A0A3N2GYE6"/>
<proteinExistence type="predicted"/>
<dbReference type="InterPro" id="IPR014710">
    <property type="entry name" value="RmlC-like_jellyroll"/>
</dbReference>
<name>A0A3N2GYE6_9PSEU</name>
<dbReference type="Gene3D" id="2.60.120.10">
    <property type="entry name" value="Jelly Rolls"/>
    <property type="match status" value="1"/>
</dbReference>
<organism evidence="1 2">
    <name type="scientific">Amycolatopsis thermoflava</name>
    <dbReference type="NCBI Taxonomy" id="84480"/>
    <lineage>
        <taxon>Bacteria</taxon>
        <taxon>Bacillati</taxon>
        <taxon>Actinomycetota</taxon>
        <taxon>Actinomycetes</taxon>
        <taxon>Pseudonocardiales</taxon>
        <taxon>Pseudonocardiaceae</taxon>
        <taxon>Amycolatopsis</taxon>
        <taxon>Amycolatopsis methanolica group</taxon>
    </lineage>
</organism>
<sequence>MKPFQTTRLADAVEVTAPDGSAVRPLCTLPGVASFAHFALEPEQVSQAVSHATVEEIWYVVGGSGRMWRGQGTREEVTELAPGVCLTIPLGTAFQFRAGADGLAVVAVTTPPWPGVGEEASPTAGHW</sequence>
<evidence type="ECO:0000313" key="2">
    <source>
        <dbReference type="Proteomes" id="UP000274843"/>
    </source>
</evidence>